<keyword evidence="1" id="KW-0732">Signal</keyword>
<evidence type="ECO:0000256" key="1">
    <source>
        <dbReference type="SAM" id="SignalP"/>
    </source>
</evidence>
<accession>A0AAU9D5S0</accession>
<dbReference type="KEGG" id="fax:FUAX_22760"/>
<evidence type="ECO:0008006" key="4">
    <source>
        <dbReference type="Google" id="ProtNLM"/>
    </source>
</evidence>
<name>A0AAU9D5S0_9BACT</name>
<dbReference type="EMBL" id="AP025314">
    <property type="protein sequence ID" value="BDD09844.1"/>
    <property type="molecule type" value="Genomic_DNA"/>
</dbReference>
<keyword evidence="3" id="KW-1185">Reference proteome</keyword>
<organism evidence="2 3">
    <name type="scientific">Fulvitalea axinellae</name>
    <dbReference type="NCBI Taxonomy" id="1182444"/>
    <lineage>
        <taxon>Bacteria</taxon>
        <taxon>Pseudomonadati</taxon>
        <taxon>Bacteroidota</taxon>
        <taxon>Cytophagia</taxon>
        <taxon>Cytophagales</taxon>
        <taxon>Persicobacteraceae</taxon>
        <taxon>Fulvitalea</taxon>
    </lineage>
</organism>
<dbReference type="Proteomes" id="UP001348817">
    <property type="component" value="Chromosome"/>
</dbReference>
<protein>
    <recommendedName>
        <fullName evidence="4">GOLD domain-containing protein</fullName>
    </recommendedName>
</protein>
<proteinExistence type="predicted"/>
<evidence type="ECO:0000313" key="3">
    <source>
        <dbReference type="Proteomes" id="UP001348817"/>
    </source>
</evidence>
<reference evidence="2 3" key="1">
    <citation type="submission" date="2021-12" db="EMBL/GenBank/DDBJ databases">
        <title>Genome sequencing of bacteria with rrn-lacking chromosome and rrn-plasmid.</title>
        <authorList>
            <person name="Anda M."/>
            <person name="Iwasaki W."/>
        </authorList>
    </citation>
    <scope>NUCLEOTIDE SEQUENCE [LARGE SCALE GENOMIC DNA]</scope>
    <source>
        <strain evidence="2 3">DSM 100852</strain>
    </source>
</reference>
<sequence length="120" mass="13801">MRRYCTLLILIVVVCVFSINVKATTPPCDVKYEYRVIADKKRDGKFELFFTFKDRSAKKAKFFLVDLMNVTNTKEMNFSVEQNVEKSLFSGLKQGHYMLHVRMGDGCSFDVNGRNGIAVK</sequence>
<feature type="signal peptide" evidence="1">
    <location>
        <begin position="1"/>
        <end position="23"/>
    </location>
</feature>
<feature type="chain" id="PRO_5044020868" description="GOLD domain-containing protein" evidence="1">
    <location>
        <begin position="24"/>
        <end position="120"/>
    </location>
</feature>
<evidence type="ECO:0000313" key="2">
    <source>
        <dbReference type="EMBL" id="BDD09844.1"/>
    </source>
</evidence>
<gene>
    <name evidence="2" type="ORF">FUAX_22760</name>
</gene>
<dbReference type="AlphaFoldDB" id="A0AAU9D5S0"/>